<feature type="domain" description="Reverse transcriptase" evidence="3">
    <location>
        <begin position="1"/>
        <end position="167"/>
    </location>
</feature>
<evidence type="ECO:0000259" key="3">
    <source>
        <dbReference type="PROSITE" id="PS50878"/>
    </source>
</evidence>
<comment type="similarity">
    <text evidence="1">Belongs to the beta type-B retroviral polymerase family. HERV class-II K(HML-2) pol subfamily.</text>
</comment>
<evidence type="ECO:0000313" key="5">
    <source>
        <dbReference type="Proteomes" id="UP000054379"/>
    </source>
</evidence>
<evidence type="ECO:0000256" key="2">
    <source>
        <dbReference type="ARBA" id="ARBA00012180"/>
    </source>
</evidence>
<dbReference type="PANTHER" id="PTHR33064">
    <property type="entry name" value="POL PROTEIN"/>
    <property type="match status" value="1"/>
</dbReference>
<dbReference type="InterPro" id="IPR043502">
    <property type="entry name" value="DNA/RNA_pol_sf"/>
</dbReference>
<name>A0A091NX56_HALAL</name>
<dbReference type="PROSITE" id="PS50878">
    <property type="entry name" value="RT_POL"/>
    <property type="match status" value="1"/>
</dbReference>
<sequence>PVRKPNGKWRLTVDYRRLNANTGPLTAAVLNIAEFIATIQEPAHPIMATVDVKDMFFMVPLQTEDQDHFAFTWEDQQFTFTRLPQGYKHSPTLSHHAQMQELEVIQTEEGVSVYQYIDDILVGGDETEKVQKTQDNIISHLESLGLKIPPEKTQTPSSEVKFLGIWWKAENSTRENTNTLELSKIKMPESKKDLQHVLGLLVFWRKHIPDFSIIARPLYDLLRKGAQWEWRTQWEWTKPHEEALQLLVFEATAHQALSPIHPTDPVHIEWGFAKSRLSIHLWQKGPEGPTRPIGFYSRSFKDAEKRHTASEKGLFVVSLALREAEQTIRQQSIVLRRPFKATKTVLAGTPLPDGVAQRASVRKWYAQIEHCDIFTVSEGAAK</sequence>
<dbReference type="Proteomes" id="UP000054379">
    <property type="component" value="Unassembled WGS sequence"/>
</dbReference>
<accession>A0A091NX56</accession>
<evidence type="ECO:0000256" key="1">
    <source>
        <dbReference type="ARBA" id="ARBA00010879"/>
    </source>
</evidence>
<feature type="non-terminal residue" evidence="4">
    <location>
        <position position="382"/>
    </location>
</feature>
<dbReference type="Gene3D" id="3.30.70.270">
    <property type="match status" value="2"/>
</dbReference>
<dbReference type="Gene3D" id="3.10.10.10">
    <property type="entry name" value="HIV Type 1 Reverse Transcriptase, subunit A, domain 1"/>
    <property type="match status" value="1"/>
</dbReference>
<dbReference type="InterPro" id="IPR051320">
    <property type="entry name" value="Viral_Replic_Matur_Polypro"/>
</dbReference>
<evidence type="ECO:0000313" key="4">
    <source>
        <dbReference type="EMBL" id="KFP98095.1"/>
    </source>
</evidence>
<proteinExistence type="inferred from homology"/>
<dbReference type="EMBL" id="KK644674">
    <property type="protein sequence ID" value="KFP98095.1"/>
    <property type="molecule type" value="Genomic_DNA"/>
</dbReference>
<dbReference type="InterPro" id="IPR000477">
    <property type="entry name" value="RT_dom"/>
</dbReference>
<dbReference type="GO" id="GO:0004523">
    <property type="term" value="F:RNA-DNA hybrid ribonuclease activity"/>
    <property type="evidence" value="ECO:0007669"/>
    <property type="project" value="UniProtKB-EC"/>
</dbReference>
<dbReference type="Pfam" id="PF17919">
    <property type="entry name" value="RT_RNaseH_2"/>
    <property type="match status" value="1"/>
</dbReference>
<protein>
    <recommendedName>
        <fullName evidence="2">ribonuclease H</fullName>
        <ecNumber evidence="2">3.1.26.4</ecNumber>
    </recommendedName>
</protein>
<organism evidence="4 5">
    <name type="scientific">Haliaeetus albicilla</name>
    <name type="common">White-tailed sea-eagle</name>
    <name type="synonym">Falco albicilla</name>
    <dbReference type="NCBI Taxonomy" id="8969"/>
    <lineage>
        <taxon>Eukaryota</taxon>
        <taxon>Metazoa</taxon>
        <taxon>Chordata</taxon>
        <taxon>Craniata</taxon>
        <taxon>Vertebrata</taxon>
        <taxon>Euteleostomi</taxon>
        <taxon>Archelosauria</taxon>
        <taxon>Archosauria</taxon>
        <taxon>Dinosauria</taxon>
        <taxon>Saurischia</taxon>
        <taxon>Theropoda</taxon>
        <taxon>Coelurosauria</taxon>
        <taxon>Aves</taxon>
        <taxon>Neognathae</taxon>
        <taxon>Neoaves</taxon>
        <taxon>Telluraves</taxon>
        <taxon>Accipitrimorphae</taxon>
        <taxon>Accipitriformes</taxon>
        <taxon>Accipitridae</taxon>
        <taxon>Accipitrinae</taxon>
        <taxon>Haliaeetus</taxon>
    </lineage>
</organism>
<dbReference type="PANTHER" id="PTHR33064:SF37">
    <property type="entry name" value="RIBONUCLEASE H"/>
    <property type="match status" value="1"/>
</dbReference>
<gene>
    <name evidence="4" type="ORF">N329_09424</name>
</gene>
<dbReference type="Pfam" id="PF00078">
    <property type="entry name" value="RVT_1"/>
    <property type="match status" value="1"/>
</dbReference>
<reference evidence="4 5" key="1">
    <citation type="submission" date="2014-04" db="EMBL/GenBank/DDBJ databases">
        <title>Genome evolution of avian class.</title>
        <authorList>
            <person name="Zhang G."/>
            <person name="Li C."/>
        </authorList>
    </citation>
    <scope>NUCLEOTIDE SEQUENCE [LARGE SCALE GENOMIC DNA]</scope>
    <source>
        <strain evidence="4">BGI_N329</strain>
    </source>
</reference>
<dbReference type="InterPro" id="IPR041577">
    <property type="entry name" value="RT_RNaseH_2"/>
</dbReference>
<dbReference type="EC" id="3.1.26.4" evidence="2"/>
<dbReference type="InterPro" id="IPR043128">
    <property type="entry name" value="Rev_trsase/Diguanyl_cyclase"/>
</dbReference>
<dbReference type="AlphaFoldDB" id="A0A091NX56"/>
<feature type="non-terminal residue" evidence="4">
    <location>
        <position position="1"/>
    </location>
</feature>
<dbReference type="SUPFAM" id="SSF56672">
    <property type="entry name" value="DNA/RNA polymerases"/>
    <property type="match status" value="1"/>
</dbReference>